<comment type="caution">
    <text evidence="8">The sequence shown here is derived from an EMBL/GenBank/DDBJ whole genome shotgun (WGS) entry which is preliminary data.</text>
</comment>
<keyword evidence="8" id="KW-0282">Flagellum</keyword>
<feature type="domain" description="FlgD/Vpr Ig-like" evidence="6">
    <location>
        <begin position="111"/>
        <end position="182"/>
    </location>
</feature>
<evidence type="ECO:0000313" key="9">
    <source>
        <dbReference type="Proteomes" id="UP000095039"/>
    </source>
</evidence>
<dbReference type="InterPro" id="IPR025963">
    <property type="entry name" value="FLgD_Tudor"/>
</dbReference>
<dbReference type="InterPro" id="IPR005648">
    <property type="entry name" value="FlgD"/>
</dbReference>
<gene>
    <name evidence="8" type="primary">flgD</name>
    <name evidence="8" type="ORF">A1OK_15735</name>
</gene>
<evidence type="ECO:0000313" key="8">
    <source>
        <dbReference type="EMBL" id="OEE58445.1"/>
    </source>
</evidence>
<dbReference type="InterPro" id="IPR025965">
    <property type="entry name" value="FlgD/Vpr_Ig-like"/>
</dbReference>
<dbReference type="RefSeq" id="WP_016959279.1">
    <property type="nucleotide sequence ID" value="NZ_AJWN02000094.1"/>
</dbReference>
<accession>A0A1E5BYX4</accession>
<dbReference type="AlphaFoldDB" id="A0A1E5BYX4"/>
<sequence length="226" mass="23799">MSIAHYTAMSADAPITARSEDATVSSNPLDTNSASSLENEFITLMVAQIQNQDPLNPLDGTEYVSQLAQFSQVQSMENMSGTMQNSMVLLDNMQVLSTAGLVGQTVYVSGNEFELGEGIQNGKVELAHASNQVTLVVKDAYGQKTEVPLGAHQAGDVDFSIDPEKLGLKAGEYTVSVNVQDGQASPNVLLAGQVEQVRIPSTGGAALVNITGVGSVPFYQITQFGA</sequence>
<evidence type="ECO:0000256" key="1">
    <source>
        <dbReference type="ARBA" id="ARBA00010577"/>
    </source>
</evidence>
<evidence type="ECO:0000256" key="4">
    <source>
        <dbReference type="ARBA" id="ARBA00024746"/>
    </source>
</evidence>
<keyword evidence="3 5" id="KW-1005">Bacterial flagellum biogenesis</keyword>
<dbReference type="GO" id="GO:0044781">
    <property type="term" value="P:bacterial-type flagellum organization"/>
    <property type="evidence" value="ECO:0007669"/>
    <property type="project" value="UniProtKB-UniRule"/>
</dbReference>
<dbReference type="Proteomes" id="UP000095039">
    <property type="component" value="Unassembled WGS sequence"/>
</dbReference>
<dbReference type="Gene3D" id="2.60.40.4070">
    <property type="match status" value="1"/>
</dbReference>
<dbReference type="Pfam" id="PF03963">
    <property type="entry name" value="FlgD"/>
    <property type="match status" value="1"/>
</dbReference>
<keyword evidence="8" id="KW-0966">Cell projection</keyword>
<keyword evidence="8" id="KW-0969">Cilium</keyword>
<evidence type="ECO:0000256" key="3">
    <source>
        <dbReference type="ARBA" id="ARBA00022795"/>
    </source>
</evidence>
<dbReference type="Pfam" id="PF13860">
    <property type="entry name" value="FlgD_ig"/>
    <property type="match status" value="1"/>
</dbReference>
<evidence type="ECO:0000256" key="2">
    <source>
        <dbReference type="ARBA" id="ARBA00016013"/>
    </source>
</evidence>
<evidence type="ECO:0000259" key="6">
    <source>
        <dbReference type="Pfam" id="PF13860"/>
    </source>
</evidence>
<keyword evidence="9" id="KW-1185">Reference proteome</keyword>
<protein>
    <recommendedName>
        <fullName evidence="2 5">Basal-body rod modification protein FlgD</fullName>
    </recommendedName>
</protein>
<comment type="function">
    <text evidence="4 5">Required for flagellar hook formation. May act as a scaffolding protein.</text>
</comment>
<reference evidence="8 9" key="1">
    <citation type="journal article" date="2012" name="Science">
        <title>Ecological populations of bacteria act as socially cohesive units of antibiotic production and resistance.</title>
        <authorList>
            <person name="Cordero O.X."/>
            <person name="Wildschutte H."/>
            <person name="Kirkup B."/>
            <person name="Proehl S."/>
            <person name="Ngo L."/>
            <person name="Hussain F."/>
            <person name="Le Roux F."/>
            <person name="Mincer T."/>
            <person name="Polz M.F."/>
        </authorList>
    </citation>
    <scope>NUCLEOTIDE SEQUENCE [LARGE SCALE GENOMIC DNA]</scope>
    <source>
        <strain evidence="8 9">FF-454</strain>
    </source>
</reference>
<dbReference type="Gene3D" id="2.30.30.910">
    <property type="match status" value="1"/>
</dbReference>
<proteinExistence type="inferred from homology"/>
<name>A0A1E5BYX4_9GAMM</name>
<comment type="similarity">
    <text evidence="1 5">Belongs to the FlgD family.</text>
</comment>
<feature type="domain" description="FlgD Tudor-like" evidence="7">
    <location>
        <begin position="93"/>
        <end position="222"/>
    </location>
</feature>
<organism evidence="8 9">
    <name type="scientific">Enterovibrio norvegicus FF-454</name>
    <dbReference type="NCBI Taxonomy" id="1185651"/>
    <lineage>
        <taxon>Bacteria</taxon>
        <taxon>Pseudomonadati</taxon>
        <taxon>Pseudomonadota</taxon>
        <taxon>Gammaproteobacteria</taxon>
        <taxon>Vibrionales</taxon>
        <taxon>Vibrionaceae</taxon>
        <taxon>Enterovibrio</taxon>
    </lineage>
</organism>
<dbReference type="NCBIfam" id="NF007198">
    <property type="entry name" value="PRK09619.1"/>
    <property type="match status" value="1"/>
</dbReference>
<dbReference type="EMBL" id="AJWN02000094">
    <property type="protein sequence ID" value="OEE58445.1"/>
    <property type="molecule type" value="Genomic_DNA"/>
</dbReference>
<dbReference type="Pfam" id="PF13861">
    <property type="entry name" value="FLgD_tudor"/>
    <property type="match status" value="1"/>
</dbReference>
<evidence type="ECO:0000259" key="7">
    <source>
        <dbReference type="Pfam" id="PF13861"/>
    </source>
</evidence>
<evidence type="ECO:0000256" key="5">
    <source>
        <dbReference type="RuleBase" id="RU362076"/>
    </source>
</evidence>